<keyword evidence="5 9" id="KW-0297">G-protein coupled receptor</keyword>
<dbReference type="PROSITE" id="PS00237">
    <property type="entry name" value="G_PROTEIN_RECEP_F1_1"/>
    <property type="match status" value="1"/>
</dbReference>
<feature type="transmembrane region" description="Helical" evidence="10">
    <location>
        <begin position="98"/>
        <end position="120"/>
    </location>
</feature>
<evidence type="ECO:0000256" key="8">
    <source>
        <dbReference type="ARBA" id="ARBA00023224"/>
    </source>
</evidence>
<dbReference type="SUPFAM" id="SSF81321">
    <property type="entry name" value="Family A G protein-coupled receptor-like"/>
    <property type="match status" value="1"/>
</dbReference>
<proteinExistence type="inferred from homology"/>
<dbReference type="GO" id="GO:0005886">
    <property type="term" value="C:plasma membrane"/>
    <property type="evidence" value="ECO:0007669"/>
    <property type="project" value="UniProtKB-SubCell"/>
</dbReference>
<keyword evidence="6 10" id="KW-0472">Membrane</keyword>
<evidence type="ECO:0000256" key="5">
    <source>
        <dbReference type="ARBA" id="ARBA00023040"/>
    </source>
</evidence>
<keyword evidence="4 10" id="KW-1133">Transmembrane helix</keyword>
<name>A0AAE0Y5B0_9GAST</name>
<protein>
    <recommendedName>
        <fullName evidence="11">G-protein coupled receptors family 1 profile domain-containing protein</fullName>
    </recommendedName>
</protein>
<dbReference type="Gene3D" id="1.20.1070.10">
    <property type="entry name" value="Rhodopsin 7-helix transmembrane proteins"/>
    <property type="match status" value="1"/>
</dbReference>
<evidence type="ECO:0000256" key="10">
    <source>
        <dbReference type="SAM" id="Phobius"/>
    </source>
</evidence>
<dbReference type="AlphaFoldDB" id="A0AAE0Y5B0"/>
<feature type="transmembrane region" description="Helical" evidence="10">
    <location>
        <begin position="20"/>
        <end position="43"/>
    </location>
</feature>
<feature type="transmembrane region" description="Helical" evidence="10">
    <location>
        <begin position="178"/>
        <end position="201"/>
    </location>
</feature>
<evidence type="ECO:0000256" key="7">
    <source>
        <dbReference type="ARBA" id="ARBA00023170"/>
    </source>
</evidence>
<comment type="caution">
    <text evidence="12">The sequence shown here is derived from an EMBL/GenBank/DDBJ whole genome shotgun (WGS) entry which is preliminary data.</text>
</comment>
<keyword evidence="13" id="KW-1185">Reference proteome</keyword>
<feature type="transmembrane region" description="Helical" evidence="10">
    <location>
        <begin position="132"/>
        <end position="158"/>
    </location>
</feature>
<dbReference type="SMART" id="SM01381">
    <property type="entry name" value="7TM_GPCR_Srsx"/>
    <property type="match status" value="1"/>
</dbReference>
<evidence type="ECO:0000256" key="9">
    <source>
        <dbReference type="RuleBase" id="RU000688"/>
    </source>
</evidence>
<comment type="subcellular location">
    <subcellularLocation>
        <location evidence="1">Cell membrane</location>
        <topology evidence="1">Multi-pass membrane protein</topology>
    </subcellularLocation>
</comment>
<evidence type="ECO:0000256" key="6">
    <source>
        <dbReference type="ARBA" id="ARBA00023136"/>
    </source>
</evidence>
<evidence type="ECO:0000313" key="12">
    <source>
        <dbReference type="EMBL" id="KAK3732501.1"/>
    </source>
</evidence>
<evidence type="ECO:0000256" key="1">
    <source>
        <dbReference type="ARBA" id="ARBA00004651"/>
    </source>
</evidence>
<comment type="similarity">
    <text evidence="9">Belongs to the G-protein coupled receptor 1 family.</text>
</comment>
<dbReference type="PANTHER" id="PTHR24248">
    <property type="entry name" value="ADRENERGIC RECEPTOR-RELATED G-PROTEIN COUPLED RECEPTOR"/>
    <property type="match status" value="1"/>
</dbReference>
<evidence type="ECO:0000313" key="13">
    <source>
        <dbReference type="Proteomes" id="UP001283361"/>
    </source>
</evidence>
<evidence type="ECO:0000256" key="2">
    <source>
        <dbReference type="ARBA" id="ARBA00022475"/>
    </source>
</evidence>
<dbReference type="InterPro" id="IPR017452">
    <property type="entry name" value="GPCR_Rhodpsn_7TM"/>
</dbReference>
<dbReference type="InterPro" id="IPR000276">
    <property type="entry name" value="GPCR_Rhodpsn"/>
</dbReference>
<dbReference type="PROSITE" id="PS50262">
    <property type="entry name" value="G_PROTEIN_RECEP_F1_2"/>
    <property type="match status" value="1"/>
</dbReference>
<feature type="transmembrane region" description="Helical" evidence="10">
    <location>
        <begin position="275"/>
        <end position="295"/>
    </location>
</feature>
<keyword evidence="3 9" id="KW-0812">Transmembrane</keyword>
<evidence type="ECO:0000256" key="3">
    <source>
        <dbReference type="ARBA" id="ARBA00022692"/>
    </source>
</evidence>
<dbReference type="Pfam" id="PF00001">
    <property type="entry name" value="7tm_1"/>
    <property type="match status" value="1"/>
</dbReference>
<keyword evidence="7 9" id="KW-0675">Receptor</keyword>
<evidence type="ECO:0000256" key="4">
    <source>
        <dbReference type="ARBA" id="ARBA00022989"/>
    </source>
</evidence>
<feature type="domain" description="G-protein coupled receptors family 1 profile" evidence="11">
    <location>
        <begin position="34"/>
        <end position="292"/>
    </location>
</feature>
<keyword evidence="8 9" id="KW-0807">Transducer</keyword>
<dbReference type="Proteomes" id="UP001283361">
    <property type="component" value="Unassembled WGS sequence"/>
</dbReference>
<accession>A0AAE0Y5B0</accession>
<organism evidence="12 13">
    <name type="scientific">Elysia crispata</name>
    <name type="common">lettuce slug</name>
    <dbReference type="NCBI Taxonomy" id="231223"/>
    <lineage>
        <taxon>Eukaryota</taxon>
        <taxon>Metazoa</taxon>
        <taxon>Spiralia</taxon>
        <taxon>Lophotrochozoa</taxon>
        <taxon>Mollusca</taxon>
        <taxon>Gastropoda</taxon>
        <taxon>Heterobranchia</taxon>
        <taxon>Euthyneura</taxon>
        <taxon>Panpulmonata</taxon>
        <taxon>Sacoglossa</taxon>
        <taxon>Placobranchoidea</taxon>
        <taxon>Plakobranchidae</taxon>
        <taxon>Elysia</taxon>
    </lineage>
</organism>
<dbReference type="EMBL" id="JAWDGP010006957">
    <property type="protein sequence ID" value="KAK3732501.1"/>
    <property type="molecule type" value="Genomic_DNA"/>
</dbReference>
<gene>
    <name evidence="12" type="ORF">RRG08_030701</name>
</gene>
<feature type="transmembrane region" description="Helical" evidence="10">
    <location>
        <begin position="55"/>
        <end position="78"/>
    </location>
</feature>
<reference evidence="12" key="1">
    <citation type="journal article" date="2023" name="G3 (Bethesda)">
        <title>A reference genome for the long-term kleptoplast-retaining sea slug Elysia crispata morphotype clarki.</title>
        <authorList>
            <person name="Eastman K.E."/>
            <person name="Pendleton A.L."/>
            <person name="Shaikh M.A."/>
            <person name="Suttiyut T."/>
            <person name="Ogas R."/>
            <person name="Tomko P."/>
            <person name="Gavelis G."/>
            <person name="Widhalm J.R."/>
            <person name="Wisecaver J.H."/>
        </authorList>
    </citation>
    <scope>NUCLEOTIDE SEQUENCE</scope>
    <source>
        <strain evidence="12">ECLA1</strain>
    </source>
</reference>
<feature type="transmembrane region" description="Helical" evidence="10">
    <location>
        <begin position="242"/>
        <end position="263"/>
    </location>
</feature>
<evidence type="ECO:0000259" key="11">
    <source>
        <dbReference type="PROSITE" id="PS50262"/>
    </source>
</evidence>
<dbReference type="GO" id="GO:0004930">
    <property type="term" value="F:G protein-coupled receptor activity"/>
    <property type="evidence" value="ECO:0007669"/>
    <property type="project" value="UniProtKB-KW"/>
</dbReference>
<dbReference type="CDD" id="cd00637">
    <property type="entry name" value="7tm_classA_rhodopsin-like"/>
    <property type="match status" value="1"/>
</dbReference>
<dbReference type="PRINTS" id="PR00237">
    <property type="entry name" value="GPCRRHODOPSN"/>
</dbReference>
<sequence length="346" mass="38175">MSNSSYKDELSVVTLTDAGLSMITLCLALFITSANATTVVAIWRTPALRTLANTYVCSLACVDFVVGLVCVLLALFLLPPVRLELFFKHIEVCSLFQGTIVGMSALSAIHMTLIAVDRYLYIIKPYFYQRVINFRVVAIFLAIAWGVGLIISFLPQFIAKPYGEVPLCDITQRQPIWYTFYTCTVLFGVLCVVNVIMYSIILNAAAKQRKAVRANVPISHQNGKGQGNSSNISKGTMKSIKFFLTVFGVFLVCGTPTVVVMGLDYYSRVPSQVYRFLNVVAVANSGMNFIIYAAMNKQFRQAFLRNSALARCRNSPACCCLHGCADKQGEISDKMGAVSINQTVYK</sequence>
<keyword evidence="2" id="KW-1003">Cell membrane</keyword>